<dbReference type="EMBL" id="JACHIH010000002">
    <property type="protein sequence ID" value="MBB5045959.1"/>
    <property type="molecule type" value="Genomic_DNA"/>
</dbReference>
<evidence type="ECO:0000256" key="1">
    <source>
        <dbReference type="SAM" id="MobiDB-lite"/>
    </source>
</evidence>
<dbReference type="RefSeq" id="WP_184254299.1">
    <property type="nucleotide sequence ID" value="NZ_JACHIH010000002.1"/>
</dbReference>
<feature type="region of interest" description="Disordered" evidence="1">
    <location>
        <begin position="1"/>
        <end position="20"/>
    </location>
</feature>
<accession>A0A7W7Z138</accession>
<protein>
    <submittedName>
        <fullName evidence="2">Uncharacterized protein</fullName>
    </submittedName>
</protein>
<reference evidence="2 3" key="1">
    <citation type="submission" date="2020-08" db="EMBL/GenBank/DDBJ databases">
        <title>Genomic Encyclopedia of Type Strains, Phase IV (KMG-IV): sequencing the most valuable type-strain genomes for metagenomic binning, comparative biology and taxonomic classification.</title>
        <authorList>
            <person name="Goeker M."/>
        </authorList>
    </citation>
    <scope>NUCLEOTIDE SEQUENCE [LARGE SCALE GENOMIC DNA]</scope>
    <source>
        <strain evidence="2 3">DSM 12706</strain>
    </source>
</reference>
<evidence type="ECO:0000313" key="2">
    <source>
        <dbReference type="EMBL" id="MBB5045959.1"/>
    </source>
</evidence>
<proteinExistence type="predicted"/>
<dbReference type="Proteomes" id="UP000542353">
    <property type="component" value="Unassembled WGS sequence"/>
</dbReference>
<dbReference type="AlphaFoldDB" id="A0A7W7Z138"/>
<gene>
    <name evidence="2" type="ORF">HNR60_000694</name>
</gene>
<sequence>MKVDSWSEEDFSSTPRSPKIIGDFWEPHVIDEPALRKSEILPSSLSPLPLENEFSDIVPPAANVIPQPTPSADSFICHVNSPSQPDFWDPIPGFEQRKTAKFSGNDWSDEIQFHPYDPAAQETPFVEKTYISPRETLARKCAGAILKLAHVSDRRRTPLLGRFVELFIDYPHPSSFRAIASLAREEASPEDILAAYEFRCAWTENPRYSLIRGRKGFFFIPESQSTLTWKLAYSLVVKARGTPPENLIDPSWVDEWMDLPAGDQLSFQFLSYAVARIDAFHEGALEQPIIDRRYTRWMISEAPNRPRASRWYEEDLAIKDVAMIDGCRIFNDHSRTASLTGWYVNSLGHHQSSMNKKQEDADA</sequence>
<comment type="caution">
    <text evidence="2">The sequence shown here is derived from an EMBL/GenBank/DDBJ whole genome shotgun (WGS) entry which is preliminary data.</text>
</comment>
<organism evidence="2 3">
    <name type="scientific">Rhodopseudomonas rhenobacensis</name>
    <dbReference type="NCBI Taxonomy" id="87461"/>
    <lineage>
        <taxon>Bacteria</taxon>
        <taxon>Pseudomonadati</taxon>
        <taxon>Pseudomonadota</taxon>
        <taxon>Alphaproteobacteria</taxon>
        <taxon>Hyphomicrobiales</taxon>
        <taxon>Nitrobacteraceae</taxon>
        <taxon>Rhodopseudomonas</taxon>
    </lineage>
</organism>
<keyword evidence="3" id="KW-1185">Reference proteome</keyword>
<feature type="compositionally biased region" description="Acidic residues" evidence="1">
    <location>
        <begin position="1"/>
        <end position="11"/>
    </location>
</feature>
<evidence type="ECO:0000313" key="3">
    <source>
        <dbReference type="Proteomes" id="UP000542353"/>
    </source>
</evidence>
<name>A0A7W7Z138_9BRAD</name>